<dbReference type="InterPro" id="IPR013766">
    <property type="entry name" value="Thioredoxin_domain"/>
</dbReference>
<dbReference type="PROSITE" id="PS51352">
    <property type="entry name" value="THIOREDOXIN_2"/>
    <property type="match status" value="1"/>
</dbReference>
<keyword evidence="3" id="KW-1185">Reference proteome</keyword>
<evidence type="ECO:0000259" key="1">
    <source>
        <dbReference type="PROSITE" id="PS51352"/>
    </source>
</evidence>
<dbReference type="EMBL" id="JAHLZF010000015">
    <property type="protein sequence ID" value="MBU6081389.1"/>
    <property type="molecule type" value="Genomic_DNA"/>
</dbReference>
<dbReference type="InterPro" id="IPR003782">
    <property type="entry name" value="SCO1/SenC"/>
</dbReference>
<evidence type="ECO:0000313" key="2">
    <source>
        <dbReference type="EMBL" id="MBU6081389.1"/>
    </source>
</evidence>
<dbReference type="PANTHER" id="PTHR12151:SF25">
    <property type="entry name" value="LINALOOL DEHYDRATASE_ISOMERASE DOMAIN-CONTAINING PROTEIN"/>
    <property type="match status" value="1"/>
</dbReference>
<dbReference type="Proteomes" id="UP000812672">
    <property type="component" value="Unassembled WGS sequence"/>
</dbReference>
<dbReference type="PANTHER" id="PTHR12151">
    <property type="entry name" value="ELECTRON TRANSPORT PROTIN SCO1/SENC FAMILY MEMBER"/>
    <property type="match status" value="1"/>
</dbReference>
<dbReference type="Pfam" id="PF02630">
    <property type="entry name" value="SCO1-SenC"/>
    <property type="match status" value="1"/>
</dbReference>
<dbReference type="CDD" id="cd02968">
    <property type="entry name" value="SCO"/>
    <property type="match status" value="1"/>
</dbReference>
<evidence type="ECO:0000313" key="3">
    <source>
        <dbReference type="Proteomes" id="UP000812672"/>
    </source>
</evidence>
<comment type="caution">
    <text evidence="2">The sequence shown here is derived from an EMBL/GenBank/DDBJ whole genome shotgun (WGS) entry which is preliminary data.</text>
</comment>
<gene>
    <name evidence="2" type="ORF">KQ486_10235</name>
</gene>
<proteinExistence type="predicted"/>
<dbReference type="PROSITE" id="PS51257">
    <property type="entry name" value="PROKAR_LIPOPROTEIN"/>
    <property type="match status" value="1"/>
</dbReference>
<name>A0ABS6GQJ8_9BACI</name>
<feature type="domain" description="Thioredoxin" evidence="1">
    <location>
        <begin position="27"/>
        <end position="188"/>
    </location>
</feature>
<sequence length="190" mass="21748">MGRVKILFLLLFLVFLVSCGNEAEIETNMSEPMSDFQFKTQDKETLSFEDLKDDWWIANFMYTSCEAVCPITTERMADIQKTLDKEGLHPHLVSFSVDPENDTPKVLKEYASQYDANFDSWSFLTGYDFETIQDLSQETFKANLAQGAVGLKSHGVNFYLINPKGVIVKKYNGMNESELELLVKDVKRVK</sequence>
<protein>
    <submittedName>
        <fullName evidence="2">SCO family protein</fullName>
    </submittedName>
</protein>
<organism evidence="2 3">
    <name type="scientific">Allobacillus halotolerans</name>
    <dbReference type="NCBI Taxonomy" id="570278"/>
    <lineage>
        <taxon>Bacteria</taxon>
        <taxon>Bacillati</taxon>
        <taxon>Bacillota</taxon>
        <taxon>Bacilli</taxon>
        <taxon>Bacillales</taxon>
        <taxon>Bacillaceae</taxon>
        <taxon>Allobacillus</taxon>
    </lineage>
</organism>
<dbReference type="RefSeq" id="WP_216687559.1">
    <property type="nucleotide sequence ID" value="NZ_CAUPKR010000016.1"/>
</dbReference>
<reference evidence="2 3" key="1">
    <citation type="journal article" date="2011" name="Int. J. Syst. Evol. Microbiol.">
        <title>Allobacillus halotolerans gen. nov., sp. nov. isolated from shrimp paste.</title>
        <authorList>
            <person name="Sheu S.Y."/>
            <person name="Arun A.B."/>
            <person name="Jiang S.R."/>
            <person name="Young C.C."/>
            <person name="Chen W.M."/>
        </authorList>
    </citation>
    <scope>NUCLEOTIDE SEQUENCE [LARGE SCALE GENOMIC DNA]</scope>
    <source>
        <strain evidence="2 3">LMG 24826</strain>
    </source>
</reference>
<accession>A0ABS6GQJ8</accession>